<dbReference type="Proteomes" id="UP000827872">
    <property type="component" value="Linkage Group LG11"/>
</dbReference>
<name>A0ACB8FTS1_9SAUR</name>
<evidence type="ECO:0000313" key="2">
    <source>
        <dbReference type="Proteomes" id="UP000827872"/>
    </source>
</evidence>
<protein>
    <submittedName>
        <fullName evidence="1">Uncharacterized protein</fullName>
    </submittedName>
</protein>
<organism evidence="1 2">
    <name type="scientific">Sphaerodactylus townsendi</name>
    <dbReference type="NCBI Taxonomy" id="933632"/>
    <lineage>
        <taxon>Eukaryota</taxon>
        <taxon>Metazoa</taxon>
        <taxon>Chordata</taxon>
        <taxon>Craniata</taxon>
        <taxon>Vertebrata</taxon>
        <taxon>Euteleostomi</taxon>
        <taxon>Lepidosauria</taxon>
        <taxon>Squamata</taxon>
        <taxon>Bifurcata</taxon>
        <taxon>Gekkota</taxon>
        <taxon>Sphaerodactylidae</taxon>
        <taxon>Sphaerodactylus</taxon>
    </lineage>
</organism>
<proteinExistence type="predicted"/>
<sequence>MLGSEIEDCFLSESELEASLTVAAGSIEEEHSNPHLGSNALATPEAEQQMSGKGIKKSEEEERELLSDEEELHLDVPEQAARFLMSEDVIYLLAKSLVALGLQEPSDEDVSTVQPIKGTPTETSDKVFPLPEFFETQIRKKWVKPTFNKNFPAFIKKIYAFPEFANKMFQVPLTMLP</sequence>
<dbReference type="EMBL" id="CM037624">
    <property type="protein sequence ID" value="KAH8010449.1"/>
    <property type="molecule type" value="Genomic_DNA"/>
</dbReference>
<gene>
    <name evidence="1" type="ORF">K3G42_004445</name>
</gene>
<keyword evidence="2" id="KW-1185">Reference proteome</keyword>
<reference evidence="1" key="1">
    <citation type="submission" date="2021-08" db="EMBL/GenBank/DDBJ databases">
        <title>The first chromosome-level gecko genome reveals the dynamic sex chromosomes of Neotropical dwarf geckos (Sphaerodactylidae: Sphaerodactylus).</title>
        <authorList>
            <person name="Pinto B.J."/>
            <person name="Keating S.E."/>
            <person name="Gamble T."/>
        </authorList>
    </citation>
    <scope>NUCLEOTIDE SEQUENCE</scope>
    <source>
        <strain evidence="1">TG3544</strain>
    </source>
</reference>
<evidence type="ECO:0000313" key="1">
    <source>
        <dbReference type="EMBL" id="KAH8010449.1"/>
    </source>
</evidence>
<comment type="caution">
    <text evidence="1">The sequence shown here is derived from an EMBL/GenBank/DDBJ whole genome shotgun (WGS) entry which is preliminary data.</text>
</comment>
<accession>A0ACB8FTS1</accession>